<dbReference type="KEGG" id="plon:Pla110_11130"/>
<dbReference type="AlphaFoldDB" id="A0A518CJK1"/>
<proteinExistence type="predicted"/>
<sequence length="237" mass="27077">MRGLKWCAGCLVLILLMSLLIDVQYMHEHDGGHASHSHANGHSHQHGHEHHDHEHHHLGHHHLGHHHLGHHHGDLDSHHHSHGHSHKRDHSHEAKVDPKTNSGRMESKPEMSGFGKHVHISFLWFEFSYEFGDDELNQKTTRISTVASNGMIAAETGREMEEVETELDTVRVDAVVLLKPDQLMMFFEWEFKSPHYPMLSLIKLSVSHSDWLPRADGKYISPDYEPLVPPPEMGVIA</sequence>
<evidence type="ECO:0000256" key="1">
    <source>
        <dbReference type="SAM" id="MobiDB-lite"/>
    </source>
</evidence>
<protein>
    <submittedName>
        <fullName evidence="2">Uncharacterized protein</fullName>
    </submittedName>
</protein>
<feature type="region of interest" description="Disordered" evidence="1">
    <location>
        <begin position="30"/>
        <end position="111"/>
    </location>
</feature>
<feature type="compositionally biased region" description="Basic residues" evidence="1">
    <location>
        <begin position="79"/>
        <end position="89"/>
    </location>
</feature>
<dbReference type="Proteomes" id="UP000317178">
    <property type="component" value="Chromosome"/>
</dbReference>
<reference evidence="2 3" key="1">
    <citation type="submission" date="2019-02" db="EMBL/GenBank/DDBJ databases">
        <title>Deep-cultivation of Planctomycetes and their phenomic and genomic characterization uncovers novel biology.</title>
        <authorList>
            <person name="Wiegand S."/>
            <person name="Jogler M."/>
            <person name="Boedeker C."/>
            <person name="Pinto D."/>
            <person name="Vollmers J."/>
            <person name="Rivas-Marin E."/>
            <person name="Kohn T."/>
            <person name="Peeters S.H."/>
            <person name="Heuer A."/>
            <person name="Rast P."/>
            <person name="Oberbeckmann S."/>
            <person name="Bunk B."/>
            <person name="Jeske O."/>
            <person name="Meyerdierks A."/>
            <person name="Storesund J.E."/>
            <person name="Kallscheuer N."/>
            <person name="Luecker S."/>
            <person name="Lage O.M."/>
            <person name="Pohl T."/>
            <person name="Merkel B.J."/>
            <person name="Hornburger P."/>
            <person name="Mueller R.-W."/>
            <person name="Bruemmer F."/>
            <person name="Labrenz M."/>
            <person name="Spormann A.M."/>
            <person name="Op den Camp H."/>
            <person name="Overmann J."/>
            <person name="Amann R."/>
            <person name="Jetten M.S.M."/>
            <person name="Mascher T."/>
            <person name="Medema M.H."/>
            <person name="Devos D.P."/>
            <person name="Kaster A.-K."/>
            <person name="Ovreas L."/>
            <person name="Rohde M."/>
            <person name="Galperin M.Y."/>
            <person name="Jogler C."/>
        </authorList>
    </citation>
    <scope>NUCLEOTIDE SEQUENCE [LARGE SCALE GENOMIC DNA]</scope>
    <source>
        <strain evidence="2 3">Pla110</strain>
    </source>
</reference>
<keyword evidence="3" id="KW-1185">Reference proteome</keyword>
<organism evidence="2 3">
    <name type="scientific">Polystyrenella longa</name>
    <dbReference type="NCBI Taxonomy" id="2528007"/>
    <lineage>
        <taxon>Bacteria</taxon>
        <taxon>Pseudomonadati</taxon>
        <taxon>Planctomycetota</taxon>
        <taxon>Planctomycetia</taxon>
        <taxon>Planctomycetales</taxon>
        <taxon>Planctomycetaceae</taxon>
        <taxon>Polystyrenella</taxon>
    </lineage>
</organism>
<gene>
    <name evidence="2" type="ORF">Pla110_11130</name>
</gene>
<evidence type="ECO:0000313" key="3">
    <source>
        <dbReference type="Proteomes" id="UP000317178"/>
    </source>
</evidence>
<evidence type="ECO:0000313" key="2">
    <source>
        <dbReference type="EMBL" id="QDU79403.1"/>
    </source>
</evidence>
<name>A0A518CJK1_9PLAN</name>
<accession>A0A518CJK1</accession>
<feature type="compositionally biased region" description="Basic residues" evidence="1">
    <location>
        <begin position="35"/>
        <end position="70"/>
    </location>
</feature>
<dbReference type="EMBL" id="CP036281">
    <property type="protein sequence ID" value="QDU79403.1"/>
    <property type="molecule type" value="Genomic_DNA"/>
</dbReference>